<dbReference type="InterPro" id="IPR001296">
    <property type="entry name" value="Glyco_trans_1"/>
</dbReference>
<dbReference type="PANTHER" id="PTHR46401:SF2">
    <property type="entry name" value="GLYCOSYLTRANSFERASE WBBK-RELATED"/>
    <property type="match status" value="1"/>
</dbReference>
<dbReference type="SUPFAM" id="SSF53756">
    <property type="entry name" value="UDP-Glycosyltransferase/glycogen phosphorylase"/>
    <property type="match status" value="1"/>
</dbReference>
<name>A0ABS1KHE2_9FLAO</name>
<accession>A0ABS1KHE2</accession>
<gene>
    <name evidence="3" type="ORF">JI750_18530</name>
</gene>
<evidence type="ECO:0000313" key="4">
    <source>
        <dbReference type="Proteomes" id="UP000603728"/>
    </source>
</evidence>
<evidence type="ECO:0000313" key="3">
    <source>
        <dbReference type="EMBL" id="MBL0738899.1"/>
    </source>
</evidence>
<feature type="domain" description="Glycosyl transferase family 1" evidence="2">
    <location>
        <begin position="191"/>
        <end position="340"/>
    </location>
</feature>
<protein>
    <submittedName>
        <fullName evidence="3">Glycosyltransferase</fullName>
    </submittedName>
</protein>
<organism evidence="3 4">
    <name type="scientific">Flavobacterium tagetis</name>
    <dbReference type="NCBI Taxonomy" id="2801336"/>
    <lineage>
        <taxon>Bacteria</taxon>
        <taxon>Pseudomonadati</taxon>
        <taxon>Bacteroidota</taxon>
        <taxon>Flavobacteriia</taxon>
        <taxon>Flavobacteriales</taxon>
        <taxon>Flavobacteriaceae</taxon>
        <taxon>Flavobacterium</taxon>
    </lineage>
</organism>
<dbReference type="Proteomes" id="UP000603728">
    <property type="component" value="Unassembled WGS sequence"/>
</dbReference>
<comment type="caution">
    <text evidence="3">The sequence shown here is derived from an EMBL/GenBank/DDBJ whole genome shotgun (WGS) entry which is preliminary data.</text>
</comment>
<reference evidence="3 4" key="1">
    <citation type="submission" date="2021-01" db="EMBL/GenBank/DDBJ databases">
        <title>Genome seq and assembly of Flavobacterium sp. GN10.</title>
        <authorList>
            <person name="Chhetri G."/>
        </authorList>
    </citation>
    <scope>NUCLEOTIDE SEQUENCE [LARGE SCALE GENOMIC DNA]</scope>
    <source>
        <strain evidence="3 4">GN10</strain>
    </source>
</reference>
<evidence type="ECO:0000259" key="2">
    <source>
        <dbReference type="Pfam" id="PF00534"/>
    </source>
</evidence>
<dbReference type="CDD" id="cd01635">
    <property type="entry name" value="Glycosyltransferase_GTB-type"/>
    <property type="match status" value="1"/>
</dbReference>
<dbReference type="RefSeq" id="WP_202005741.1">
    <property type="nucleotide sequence ID" value="NZ_JAERSF010000004.1"/>
</dbReference>
<dbReference type="Pfam" id="PF00534">
    <property type="entry name" value="Glycos_transf_1"/>
    <property type="match status" value="1"/>
</dbReference>
<sequence length="371" mass="42909">MKFAIITHVNHIQVKNQYFGYAPYVHEMNIWLKYSNEIILVAPNIKADLSSIDMAYDHSSVKFKTIPSVKFTNLRSCLVSLLKLPLISWKLFWAMKEADHIHLRCPGNIGLIACFIQILFPAKNKTAKYAGNWDPKSKQPLTYNLQKWILKNTFLTHNMKVLVYGKWENQTKNILPFFTASYSVAEKEIVEKEDILTTVKFIFTGTLVEGKNPLYAIKLVEELNKRGIDSTLDLYGEGVERKGLEEYILQNTLDKFVFLHGNQTKEVLKKDYQKSHFVILPSKSEGWPKTIAEGMFWGCVPLATNVSCVPYMLDYGKRGVLLKMNIKEDVDQLQMLILDRTVFLEKSKLASDWSEHYTTEFFESQIKELLK</sequence>
<dbReference type="PANTHER" id="PTHR46401">
    <property type="entry name" value="GLYCOSYLTRANSFERASE WBBK-RELATED"/>
    <property type="match status" value="1"/>
</dbReference>
<keyword evidence="4" id="KW-1185">Reference proteome</keyword>
<dbReference type="EMBL" id="JAERSF010000004">
    <property type="protein sequence ID" value="MBL0738899.1"/>
    <property type="molecule type" value="Genomic_DNA"/>
</dbReference>
<keyword evidence="1" id="KW-0808">Transferase</keyword>
<proteinExistence type="predicted"/>
<evidence type="ECO:0000256" key="1">
    <source>
        <dbReference type="ARBA" id="ARBA00022679"/>
    </source>
</evidence>
<dbReference type="Gene3D" id="3.40.50.2000">
    <property type="entry name" value="Glycogen Phosphorylase B"/>
    <property type="match status" value="1"/>
</dbReference>